<evidence type="ECO:0000259" key="6">
    <source>
        <dbReference type="SMART" id="SM00199"/>
    </source>
</evidence>
<evidence type="ECO:0000256" key="5">
    <source>
        <dbReference type="SAM" id="SignalP"/>
    </source>
</evidence>
<dbReference type="EMBL" id="WBMY01000362">
    <property type="protein sequence ID" value="NXB69481.1"/>
    <property type="molecule type" value="Genomic_DNA"/>
</dbReference>
<dbReference type="InterPro" id="IPR001811">
    <property type="entry name" value="Chemokine_IL8-like_dom"/>
</dbReference>
<dbReference type="GO" id="GO:0061844">
    <property type="term" value="P:antimicrobial humoral immune response mediated by antimicrobial peptide"/>
    <property type="evidence" value="ECO:0007669"/>
    <property type="project" value="TreeGrafter"/>
</dbReference>
<proteinExistence type="inferred from homology"/>
<dbReference type="CDD" id="cd00272">
    <property type="entry name" value="Chemokine_CC"/>
    <property type="match status" value="1"/>
</dbReference>
<sequence length="102" mass="11370">MRVFTATLAVLLLTAICSLAQADLRVSRNAELSRNETKPSFCCFTSISHPIPHSMIRSAYRTSSICPMQAVVLVTRNGQKVCANPKAHWLQKYLKHLGLLED</sequence>
<dbReference type="GO" id="GO:0048020">
    <property type="term" value="F:CCR chemokine receptor binding"/>
    <property type="evidence" value="ECO:0007669"/>
    <property type="project" value="TreeGrafter"/>
</dbReference>
<feature type="domain" description="Chemokine interleukin-8-like" evidence="6">
    <location>
        <begin position="39"/>
        <end position="97"/>
    </location>
</feature>
<organism evidence="7 8">
    <name type="scientific">Donacobius atricapilla</name>
    <dbReference type="NCBI Taxonomy" id="237420"/>
    <lineage>
        <taxon>Eukaryota</taxon>
        <taxon>Metazoa</taxon>
        <taxon>Chordata</taxon>
        <taxon>Craniata</taxon>
        <taxon>Vertebrata</taxon>
        <taxon>Euteleostomi</taxon>
        <taxon>Archelosauria</taxon>
        <taxon>Archosauria</taxon>
        <taxon>Dinosauria</taxon>
        <taxon>Saurischia</taxon>
        <taxon>Theropoda</taxon>
        <taxon>Coelurosauria</taxon>
        <taxon>Aves</taxon>
        <taxon>Neognathae</taxon>
        <taxon>Neoaves</taxon>
        <taxon>Telluraves</taxon>
        <taxon>Australaves</taxon>
        <taxon>Passeriformes</taxon>
        <taxon>Mimidae</taxon>
        <taxon>Donacobius</taxon>
    </lineage>
</organism>
<dbReference type="InterPro" id="IPR039809">
    <property type="entry name" value="Chemokine_b/g/d"/>
</dbReference>
<evidence type="ECO:0000313" key="7">
    <source>
        <dbReference type="EMBL" id="NXB69481.1"/>
    </source>
</evidence>
<gene>
    <name evidence="7" type="primary">Ccl4_0</name>
    <name evidence="7" type="ORF">DONATR_R05456</name>
</gene>
<keyword evidence="8" id="KW-1185">Reference proteome</keyword>
<dbReference type="GO" id="GO:0030335">
    <property type="term" value="P:positive regulation of cell migration"/>
    <property type="evidence" value="ECO:0007669"/>
    <property type="project" value="TreeGrafter"/>
</dbReference>
<feature type="non-terminal residue" evidence="7">
    <location>
        <position position="1"/>
    </location>
</feature>
<dbReference type="SMART" id="SM00199">
    <property type="entry name" value="SCY"/>
    <property type="match status" value="1"/>
</dbReference>
<evidence type="ECO:0000256" key="2">
    <source>
        <dbReference type="ARBA" id="ARBA00022500"/>
    </source>
</evidence>
<dbReference type="PANTHER" id="PTHR12015">
    <property type="entry name" value="SMALL INDUCIBLE CYTOKINE A"/>
    <property type="match status" value="1"/>
</dbReference>
<feature type="signal peptide" evidence="5">
    <location>
        <begin position="1"/>
        <end position="22"/>
    </location>
</feature>
<evidence type="ECO:0000256" key="3">
    <source>
        <dbReference type="ARBA" id="ARBA00022514"/>
    </source>
</evidence>
<feature type="non-terminal residue" evidence="7">
    <location>
        <position position="102"/>
    </location>
</feature>
<accession>A0A851J2L6</accession>
<keyword evidence="4 5" id="KW-0732">Signal</keyword>
<evidence type="ECO:0000256" key="4">
    <source>
        <dbReference type="ARBA" id="ARBA00022729"/>
    </source>
</evidence>
<dbReference type="AlphaFoldDB" id="A0A851J2L6"/>
<protein>
    <submittedName>
        <fullName evidence="7">CCL4 protein</fullName>
    </submittedName>
</protein>
<dbReference type="GO" id="GO:0070098">
    <property type="term" value="P:chemokine-mediated signaling pathway"/>
    <property type="evidence" value="ECO:0007669"/>
    <property type="project" value="TreeGrafter"/>
</dbReference>
<dbReference type="Gene3D" id="2.40.50.40">
    <property type="match status" value="1"/>
</dbReference>
<comment type="caution">
    <text evidence="7">The sequence shown here is derived from an EMBL/GenBank/DDBJ whole genome shotgun (WGS) entry which is preliminary data.</text>
</comment>
<feature type="chain" id="PRO_5032384477" evidence="5">
    <location>
        <begin position="23"/>
        <end position="102"/>
    </location>
</feature>
<evidence type="ECO:0000313" key="8">
    <source>
        <dbReference type="Proteomes" id="UP000660704"/>
    </source>
</evidence>
<reference evidence="7" key="1">
    <citation type="submission" date="2019-09" db="EMBL/GenBank/DDBJ databases">
        <title>Bird 10,000 Genomes (B10K) Project - Family phase.</title>
        <authorList>
            <person name="Zhang G."/>
        </authorList>
    </citation>
    <scope>NUCLEOTIDE SEQUENCE</scope>
    <source>
        <strain evidence="7">B10K-DU-001-63</strain>
        <tissue evidence="7">Muscle</tissue>
    </source>
</reference>
<dbReference type="Proteomes" id="UP000660704">
    <property type="component" value="Unassembled WGS sequence"/>
</dbReference>
<dbReference type="PANTHER" id="PTHR12015:SF103">
    <property type="entry name" value="C-C MOTIF CHEMOKINE 4-RELATED"/>
    <property type="match status" value="1"/>
</dbReference>
<dbReference type="GO" id="GO:0048245">
    <property type="term" value="P:eosinophil chemotaxis"/>
    <property type="evidence" value="ECO:0007669"/>
    <property type="project" value="TreeGrafter"/>
</dbReference>
<dbReference type="GO" id="GO:0008009">
    <property type="term" value="F:chemokine activity"/>
    <property type="evidence" value="ECO:0007669"/>
    <property type="project" value="InterPro"/>
</dbReference>
<evidence type="ECO:0000256" key="1">
    <source>
        <dbReference type="ARBA" id="ARBA00010868"/>
    </source>
</evidence>
<comment type="similarity">
    <text evidence="1">Belongs to the intercrine beta (chemokine CC) family.</text>
</comment>
<dbReference type="GO" id="GO:0006954">
    <property type="term" value="P:inflammatory response"/>
    <property type="evidence" value="ECO:0007669"/>
    <property type="project" value="TreeGrafter"/>
</dbReference>
<dbReference type="InterPro" id="IPR036048">
    <property type="entry name" value="Interleukin_8-like_sf"/>
</dbReference>
<dbReference type="GO" id="GO:0005615">
    <property type="term" value="C:extracellular space"/>
    <property type="evidence" value="ECO:0007669"/>
    <property type="project" value="UniProtKB-KW"/>
</dbReference>
<name>A0A851J2L6_9PASS</name>
<keyword evidence="2" id="KW-0145">Chemotaxis</keyword>
<dbReference type="SUPFAM" id="SSF54117">
    <property type="entry name" value="Interleukin 8-like chemokines"/>
    <property type="match status" value="1"/>
</dbReference>
<keyword evidence="3" id="KW-0202">Cytokine</keyword>
<dbReference type="FunFam" id="2.40.50.40:FF:000002">
    <property type="entry name" value="C-C motif chemokine"/>
    <property type="match status" value="1"/>
</dbReference>
<dbReference type="Pfam" id="PF00048">
    <property type="entry name" value="IL8"/>
    <property type="match status" value="1"/>
</dbReference>